<proteinExistence type="predicted"/>
<evidence type="ECO:0000256" key="6">
    <source>
        <dbReference type="ARBA" id="ARBA00023136"/>
    </source>
</evidence>
<reference evidence="11" key="1">
    <citation type="submission" date="2022-11" db="UniProtKB">
        <authorList>
            <consortium name="WormBaseParasite"/>
        </authorList>
    </citation>
    <scope>IDENTIFICATION</scope>
</reference>
<dbReference type="SUPFAM" id="SSF81321">
    <property type="entry name" value="Family A G protein-coupled receptor-like"/>
    <property type="match status" value="1"/>
</dbReference>
<evidence type="ECO:0000256" key="7">
    <source>
        <dbReference type="ARBA" id="ARBA00023224"/>
    </source>
</evidence>
<evidence type="ECO:0000256" key="8">
    <source>
        <dbReference type="SAM" id="Phobius"/>
    </source>
</evidence>
<feature type="transmembrane region" description="Helical" evidence="8">
    <location>
        <begin position="42"/>
        <end position="67"/>
    </location>
</feature>
<dbReference type="WBParaSite" id="PgR035X_g039_t01">
    <property type="protein sequence ID" value="PgR035X_g039_t01"/>
    <property type="gene ID" value="PgR035X_g039"/>
</dbReference>
<feature type="transmembrane region" description="Helical" evidence="8">
    <location>
        <begin position="87"/>
        <end position="109"/>
    </location>
</feature>
<dbReference type="PANTHER" id="PTHR37441:SF4">
    <property type="entry name" value="G-PROTEIN COUPLED RECEPTORS FAMILY 1 PROFILE DOMAIN-CONTAINING PROTEIN"/>
    <property type="match status" value="1"/>
</dbReference>
<keyword evidence="6 8" id="KW-0472">Membrane</keyword>
<evidence type="ECO:0000259" key="9">
    <source>
        <dbReference type="PROSITE" id="PS50262"/>
    </source>
</evidence>
<dbReference type="PROSITE" id="PS50262">
    <property type="entry name" value="G_PROTEIN_RECEP_F1_2"/>
    <property type="match status" value="1"/>
</dbReference>
<keyword evidence="4 8" id="KW-1133">Transmembrane helix</keyword>
<feature type="transmembrane region" description="Helical" evidence="8">
    <location>
        <begin position="12"/>
        <end position="30"/>
    </location>
</feature>
<evidence type="ECO:0000256" key="1">
    <source>
        <dbReference type="ARBA" id="ARBA00004651"/>
    </source>
</evidence>
<keyword evidence="3 8" id="KW-0812">Transmembrane</keyword>
<name>A0A915BDG6_PARUN</name>
<evidence type="ECO:0000256" key="2">
    <source>
        <dbReference type="ARBA" id="ARBA00022475"/>
    </source>
</evidence>
<evidence type="ECO:0000256" key="5">
    <source>
        <dbReference type="ARBA" id="ARBA00023040"/>
    </source>
</evidence>
<keyword evidence="5" id="KW-0675">Receptor</keyword>
<comment type="subcellular location">
    <subcellularLocation>
        <location evidence="1">Cell membrane</location>
        <topology evidence="1">Multi-pass membrane protein</topology>
    </subcellularLocation>
</comment>
<organism evidence="10 11">
    <name type="scientific">Parascaris univalens</name>
    <name type="common">Nematode worm</name>
    <dbReference type="NCBI Taxonomy" id="6257"/>
    <lineage>
        <taxon>Eukaryota</taxon>
        <taxon>Metazoa</taxon>
        <taxon>Ecdysozoa</taxon>
        <taxon>Nematoda</taxon>
        <taxon>Chromadorea</taxon>
        <taxon>Rhabditida</taxon>
        <taxon>Spirurina</taxon>
        <taxon>Ascaridomorpha</taxon>
        <taxon>Ascaridoidea</taxon>
        <taxon>Ascarididae</taxon>
        <taxon>Parascaris</taxon>
    </lineage>
</organism>
<protein>
    <submittedName>
        <fullName evidence="11">G-protein coupled receptors family 1 profile domain-containing protein</fullName>
    </submittedName>
</protein>
<keyword evidence="10" id="KW-1185">Reference proteome</keyword>
<accession>A0A915BDG6</accession>
<dbReference type="GO" id="GO:0005886">
    <property type="term" value="C:plasma membrane"/>
    <property type="evidence" value="ECO:0007669"/>
    <property type="project" value="UniProtKB-SubCell"/>
</dbReference>
<evidence type="ECO:0000256" key="3">
    <source>
        <dbReference type="ARBA" id="ARBA00022692"/>
    </source>
</evidence>
<dbReference type="GO" id="GO:0004930">
    <property type="term" value="F:G protein-coupled receptor activity"/>
    <property type="evidence" value="ECO:0007669"/>
    <property type="project" value="UniProtKB-KW"/>
</dbReference>
<dbReference type="AlphaFoldDB" id="A0A915BDG6"/>
<evidence type="ECO:0000313" key="10">
    <source>
        <dbReference type="Proteomes" id="UP000887569"/>
    </source>
</evidence>
<evidence type="ECO:0000313" key="11">
    <source>
        <dbReference type="WBParaSite" id="PgR035X_g039_t01"/>
    </source>
</evidence>
<dbReference type="PANTHER" id="PTHR37441">
    <property type="entry name" value="PROTEIN CBG16518"/>
    <property type="match status" value="1"/>
</dbReference>
<evidence type="ECO:0000256" key="4">
    <source>
        <dbReference type="ARBA" id="ARBA00022989"/>
    </source>
</evidence>
<dbReference type="Proteomes" id="UP000887569">
    <property type="component" value="Unplaced"/>
</dbReference>
<dbReference type="Gene3D" id="1.20.1070.10">
    <property type="entry name" value="Rhodopsin 7-helix transmembrane proteins"/>
    <property type="match status" value="1"/>
</dbReference>
<keyword evidence="5" id="KW-0297">G-protein coupled receptor</keyword>
<feature type="domain" description="G-protein coupled receptors family 1 profile" evidence="9">
    <location>
        <begin position="1"/>
        <end position="131"/>
    </location>
</feature>
<dbReference type="InterPro" id="IPR040435">
    <property type="entry name" value="Put_GPCR_Chromadorea"/>
</dbReference>
<keyword evidence="2" id="KW-1003">Cell membrane</keyword>
<sequence>MCIAWMTFFVHAGSYFANTSLLFLAIVRPLKYRNVLTIKQSATLLVAIWSISTFFALCMGVSSATIFFPRAAPLECSVLHCQKLLGFAVVLTFSLFYMIVVSLYIAMLWRINKRKVGFMPRQCFKIVFPRN</sequence>
<keyword evidence="7" id="KW-0807">Transducer</keyword>
<dbReference type="InterPro" id="IPR017452">
    <property type="entry name" value="GPCR_Rhodpsn_7TM"/>
</dbReference>